<dbReference type="InterPro" id="IPR002347">
    <property type="entry name" value="SDR_fam"/>
</dbReference>
<name>A0A6A6H090_VIRVR</name>
<dbReference type="Proteomes" id="UP000800092">
    <property type="component" value="Unassembled WGS sequence"/>
</dbReference>
<reference evidence="3" key="1">
    <citation type="journal article" date="2020" name="Stud. Mycol.">
        <title>101 Dothideomycetes genomes: a test case for predicting lifestyles and emergence of pathogens.</title>
        <authorList>
            <person name="Haridas S."/>
            <person name="Albert R."/>
            <person name="Binder M."/>
            <person name="Bloem J."/>
            <person name="Labutti K."/>
            <person name="Salamov A."/>
            <person name="Andreopoulos B."/>
            <person name="Baker S."/>
            <person name="Barry K."/>
            <person name="Bills G."/>
            <person name="Bluhm B."/>
            <person name="Cannon C."/>
            <person name="Castanera R."/>
            <person name="Culley D."/>
            <person name="Daum C."/>
            <person name="Ezra D."/>
            <person name="Gonzalez J."/>
            <person name="Henrissat B."/>
            <person name="Kuo A."/>
            <person name="Liang C."/>
            <person name="Lipzen A."/>
            <person name="Lutzoni F."/>
            <person name="Magnuson J."/>
            <person name="Mondo S."/>
            <person name="Nolan M."/>
            <person name="Ohm R."/>
            <person name="Pangilinan J."/>
            <person name="Park H.-J."/>
            <person name="Ramirez L."/>
            <person name="Alfaro M."/>
            <person name="Sun H."/>
            <person name="Tritt A."/>
            <person name="Yoshinaga Y."/>
            <person name="Zwiers L.-H."/>
            <person name="Turgeon B."/>
            <person name="Goodwin S."/>
            <person name="Spatafora J."/>
            <person name="Crous P."/>
            <person name="Grigoriev I."/>
        </authorList>
    </citation>
    <scope>NUCLEOTIDE SEQUENCE</scope>
    <source>
        <strain evidence="3">Tuck. ex Michener</strain>
    </source>
</reference>
<accession>A0A6A6H090</accession>
<dbReference type="Pfam" id="PF13561">
    <property type="entry name" value="adh_short_C2"/>
    <property type="match status" value="1"/>
</dbReference>
<proteinExistence type="inferred from homology"/>
<gene>
    <name evidence="3" type="ORF">EV356DRAFT_291317</name>
</gene>
<evidence type="ECO:0000256" key="1">
    <source>
        <dbReference type="ARBA" id="ARBA00006484"/>
    </source>
</evidence>
<evidence type="ECO:0000313" key="3">
    <source>
        <dbReference type="EMBL" id="KAF2231494.1"/>
    </source>
</evidence>
<dbReference type="Gene3D" id="3.40.50.720">
    <property type="entry name" value="NAD(P)-binding Rossmann-like Domain"/>
    <property type="match status" value="1"/>
</dbReference>
<protein>
    <submittedName>
        <fullName evidence="3">Putative short-chain dehydrogenase</fullName>
    </submittedName>
</protein>
<organism evidence="3 4">
    <name type="scientific">Viridothelium virens</name>
    <name type="common">Speckled blister lichen</name>
    <name type="synonym">Trypethelium virens</name>
    <dbReference type="NCBI Taxonomy" id="1048519"/>
    <lineage>
        <taxon>Eukaryota</taxon>
        <taxon>Fungi</taxon>
        <taxon>Dikarya</taxon>
        <taxon>Ascomycota</taxon>
        <taxon>Pezizomycotina</taxon>
        <taxon>Dothideomycetes</taxon>
        <taxon>Dothideomycetes incertae sedis</taxon>
        <taxon>Trypetheliales</taxon>
        <taxon>Trypetheliaceae</taxon>
        <taxon>Viridothelium</taxon>
    </lineage>
</organism>
<dbReference type="PANTHER" id="PTHR43669">
    <property type="entry name" value="5-KETO-D-GLUCONATE 5-REDUCTASE"/>
    <property type="match status" value="1"/>
</dbReference>
<dbReference type="OrthoDB" id="5336600at2759"/>
<keyword evidence="4" id="KW-1185">Reference proteome</keyword>
<sequence>MPATSPVILILGSGPNVGQHVARAFAAKGYKVALASRSLKEEESTAGQLSISSDLSDPDTIVMVFSKVKALLGIPSVVLYNAGAASQNDKDDPLSLPLIEFTRDLNINTVTAFVAAQQAILGFKQLPDSASKTFIYTGNILNTTTIAPLMSLGVGKSATAHMIQSAASAYQDRGFKFYYSDERKADGSAAYFDISGEAHGKFYAELAEHKLQGPWQQTFVKGIGYKRFPAN</sequence>
<keyword evidence="2" id="KW-0560">Oxidoreductase</keyword>
<comment type="similarity">
    <text evidence="1">Belongs to the short-chain dehydrogenases/reductases (SDR) family.</text>
</comment>
<dbReference type="InterPro" id="IPR036291">
    <property type="entry name" value="NAD(P)-bd_dom_sf"/>
</dbReference>
<evidence type="ECO:0000256" key="2">
    <source>
        <dbReference type="ARBA" id="ARBA00023002"/>
    </source>
</evidence>
<dbReference type="PANTHER" id="PTHR43669:SF4">
    <property type="entry name" value="SHORT-CHAIN DEHYDROGENASE"/>
    <property type="match status" value="1"/>
</dbReference>
<evidence type="ECO:0000313" key="4">
    <source>
        <dbReference type="Proteomes" id="UP000800092"/>
    </source>
</evidence>
<dbReference type="EMBL" id="ML991826">
    <property type="protein sequence ID" value="KAF2231494.1"/>
    <property type="molecule type" value="Genomic_DNA"/>
</dbReference>
<dbReference type="SUPFAM" id="SSF51735">
    <property type="entry name" value="NAD(P)-binding Rossmann-fold domains"/>
    <property type="match status" value="1"/>
</dbReference>
<dbReference type="AlphaFoldDB" id="A0A6A6H090"/>
<dbReference type="GO" id="GO:0016491">
    <property type="term" value="F:oxidoreductase activity"/>
    <property type="evidence" value="ECO:0007669"/>
    <property type="project" value="UniProtKB-KW"/>
</dbReference>